<comment type="caution">
    <text evidence="1">The sequence shown here is derived from an EMBL/GenBank/DDBJ whole genome shotgun (WGS) entry which is preliminary data.</text>
</comment>
<feature type="non-terminal residue" evidence="1">
    <location>
        <position position="1"/>
    </location>
</feature>
<dbReference type="EMBL" id="LAZR01068705">
    <property type="protein sequence ID" value="KKK49137.1"/>
    <property type="molecule type" value="Genomic_DNA"/>
</dbReference>
<proteinExistence type="predicted"/>
<organism evidence="1">
    <name type="scientific">marine sediment metagenome</name>
    <dbReference type="NCBI Taxonomy" id="412755"/>
    <lineage>
        <taxon>unclassified sequences</taxon>
        <taxon>metagenomes</taxon>
        <taxon>ecological metagenomes</taxon>
    </lineage>
</organism>
<gene>
    <name evidence="1" type="ORF">LCGC14_3138100</name>
</gene>
<protein>
    <submittedName>
        <fullName evidence="1">Uncharacterized protein</fullName>
    </submittedName>
</protein>
<evidence type="ECO:0000313" key="1">
    <source>
        <dbReference type="EMBL" id="KKK49137.1"/>
    </source>
</evidence>
<sequence length="58" mass="6697">CKECGEDVNVLYLHSECHPDSPTWTKVELTENGELARIIVECAECEKHIFTYEINDQN</sequence>
<name>A0A0F8VXR6_9ZZZZ</name>
<accession>A0A0F8VXR6</accession>
<reference evidence="1" key="1">
    <citation type="journal article" date="2015" name="Nature">
        <title>Complex archaea that bridge the gap between prokaryotes and eukaryotes.</title>
        <authorList>
            <person name="Spang A."/>
            <person name="Saw J.H."/>
            <person name="Jorgensen S.L."/>
            <person name="Zaremba-Niedzwiedzka K."/>
            <person name="Martijn J."/>
            <person name="Lind A.E."/>
            <person name="van Eijk R."/>
            <person name="Schleper C."/>
            <person name="Guy L."/>
            <person name="Ettema T.J."/>
        </authorList>
    </citation>
    <scope>NUCLEOTIDE SEQUENCE</scope>
</reference>
<dbReference type="AlphaFoldDB" id="A0A0F8VXR6"/>